<comment type="caution">
    <text evidence="1">The sequence shown here is derived from an EMBL/GenBank/DDBJ whole genome shotgun (WGS) entry which is preliminary data.</text>
</comment>
<gene>
    <name evidence="1" type="ORF">PYW08_013100</name>
</gene>
<name>A0ACC2PZC6_9NEOP</name>
<dbReference type="Proteomes" id="UP001231649">
    <property type="component" value="Chromosome 32"/>
</dbReference>
<reference evidence="1" key="1">
    <citation type="submission" date="2023-03" db="EMBL/GenBank/DDBJ databases">
        <title>Chromosome-level genomes of two armyworms, Mythimna separata and Mythimna loreyi, provide insights into the biosynthesis and reception of sex pheromones.</title>
        <authorList>
            <person name="Zhao H."/>
        </authorList>
    </citation>
    <scope>NUCLEOTIDE SEQUENCE</scope>
    <source>
        <strain evidence="1">BeijingLab</strain>
    </source>
</reference>
<proteinExistence type="predicted"/>
<evidence type="ECO:0000313" key="2">
    <source>
        <dbReference type="Proteomes" id="UP001231649"/>
    </source>
</evidence>
<protein>
    <submittedName>
        <fullName evidence="1">Uncharacterized protein</fullName>
    </submittedName>
</protein>
<keyword evidence="2" id="KW-1185">Reference proteome</keyword>
<dbReference type="EMBL" id="CM056808">
    <property type="protein sequence ID" value="KAJ8704376.1"/>
    <property type="molecule type" value="Genomic_DNA"/>
</dbReference>
<sequence length="294" mass="32462">MSRKWRNLTSQDLESILGEWGDSEDGLDFSDDDDVADPTFTLQQNEHESSNEDPEEPPDLEIGVQDAATPETTSIYNQPSSTATESTLAIASPSTSSTAAPITSNRVPRTNMIWKTKSLNINDDQTRFLGSETLPPEILRLDTPFEFATKSELNDRINEYHKAVSFINQERNVNTRRGGGSFKLFDSGPMALPTLCGDESEVERNLLAHYPSLSLVQQPPSASSPSPAASASEPEMRVNETNIRDLSKEELPRSIPAPQSPAPNSEAADRCKQVNVTIEKRPLFSEVIQRESKL</sequence>
<accession>A0ACC2PZC6</accession>
<organism evidence="1 2">
    <name type="scientific">Mythimna loreyi</name>
    <dbReference type="NCBI Taxonomy" id="667449"/>
    <lineage>
        <taxon>Eukaryota</taxon>
        <taxon>Metazoa</taxon>
        <taxon>Ecdysozoa</taxon>
        <taxon>Arthropoda</taxon>
        <taxon>Hexapoda</taxon>
        <taxon>Insecta</taxon>
        <taxon>Pterygota</taxon>
        <taxon>Neoptera</taxon>
        <taxon>Endopterygota</taxon>
        <taxon>Lepidoptera</taxon>
        <taxon>Glossata</taxon>
        <taxon>Ditrysia</taxon>
        <taxon>Noctuoidea</taxon>
        <taxon>Noctuidae</taxon>
        <taxon>Noctuinae</taxon>
        <taxon>Hadenini</taxon>
        <taxon>Mythimna</taxon>
    </lineage>
</organism>
<evidence type="ECO:0000313" key="1">
    <source>
        <dbReference type="EMBL" id="KAJ8704376.1"/>
    </source>
</evidence>